<dbReference type="Pfam" id="PF13458">
    <property type="entry name" value="Peripla_BP_6"/>
    <property type="match status" value="1"/>
</dbReference>
<dbReference type="PANTHER" id="PTHR47151">
    <property type="entry name" value="LEU/ILE/VAL-BINDING ABC TRANSPORTER SUBUNIT"/>
    <property type="match status" value="1"/>
</dbReference>
<proteinExistence type="inferred from homology"/>
<comment type="similarity">
    <text evidence="1">Belongs to the leucine-binding protein family.</text>
</comment>
<keyword evidence="4" id="KW-0029">Amino-acid transport</keyword>
<comment type="caution">
    <text evidence="7">The sequence shown here is derived from an EMBL/GenBank/DDBJ whole genome shotgun (WGS) entry which is preliminary data.</text>
</comment>
<gene>
    <name evidence="7" type="ORF">U1T56_11150</name>
</gene>
<dbReference type="CDD" id="cd06342">
    <property type="entry name" value="PBP1_ABC_LIVBP-like"/>
    <property type="match status" value="1"/>
</dbReference>
<dbReference type="Proteomes" id="UP001375743">
    <property type="component" value="Unassembled WGS sequence"/>
</dbReference>
<dbReference type="EMBL" id="JBBLZC010000009">
    <property type="protein sequence ID" value="MEK0083712.1"/>
    <property type="molecule type" value="Genomic_DNA"/>
</dbReference>
<evidence type="ECO:0000313" key="8">
    <source>
        <dbReference type="Proteomes" id="UP001375743"/>
    </source>
</evidence>
<accession>A0ABU8XRC3</accession>
<organism evidence="7 8">
    <name type="scientific">Benzoatithermus flavus</name>
    <dbReference type="NCBI Taxonomy" id="3108223"/>
    <lineage>
        <taxon>Bacteria</taxon>
        <taxon>Pseudomonadati</taxon>
        <taxon>Pseudomonadota</taxon>
        <taxon>Alphaproteobacteria</taxon>
        <taxon>Geminicoccales</taxon>
        <taxon>Geminicoccaceae</taxon>
        <taxon>Benzoatithermus</taxon>
    </lineage>
</organism>
<dbReference type="InterPro" id="IPR000709">
    <property type="entry name" value="Leu_Ile_Val-bd"/>
</dbReference>
<dbReference type="PANTHER" id="PTHR47151:SF2">
    <property type="entry name" value="AMINO ACID BINDING PROTEIN"/>
    <property type="match status" value="1"/>
</dbReference>
<dbReference type="PRINTS" id="PR00337">
    <property type="entry name" value="LEUILEVALBP"/>
</dbReference>
<keyword evidence="2" id="KW-0813">Transport</keyword>
<dbReference type="InterPro" id="IPR028082">
    <property type="entry name" value="Peripla_BP_I"/>
</dbReference>
<evidence type="ECO:0000313" key="7">
    <source>
        <dbReference type="EMBL" id="MEK0083712.1"/>
    </source>
</evidence>
<evidence type="ECO:0000256" key="4">
    <source>
        <dbReference type="ARBA" id="ARBA00022970"/>
    </source>
</evidence>
<feature type="signal peptide" evidence="5">
    <location>
        <begin position="1"/>
        <end position="24"/>
    </location>
</feature>
<dbReference type="SUPFAM" id="SSF53822">
    <property type="entry name" value="Periplasmic binding protein-like I"/>
    <property type="match status" value="1"/>
</dbReference>
<name>A0ABU8XRC3_9PROT</name>
<dbReference type="Gene3D" id="3.40.50.2300">
    <property type="match status" value="2"/>
</dbReference>
<evidence type="ECO:0000259" key="6">
    <source>
        <dbReference type="Pfam" id="PF13458"/>
    </source>
</evidence>
<keyword evidence="8" id="KW-1185">Reference proteome</keyword>
<dbReference type="RefSeq" id="WP_418159556.1">
    <property type="nucleotide sequence ID" value="NZ_JBBLZC010000009.1"/>
</dbReference>
<evidence type="ECO:0000256" key="5">
    <source>
        <dbReference type="SAM" id="SignalP"/>
    </source>
</evidence>
<keyword evidence="3 5" id="KW-0732">Signal</keyword>
<feature type="domain" description="Leucine-binding protein" evidence="6">
    <location>
        <begin position="26"/>
        <end position="361"/>
    </location>
</feature>
<evidence type="ECO:0000256" key="2">
    <source>
        <dbReference type="ARBA" id="ARBA00022448"/>
    </source>
</evidence>
<evidence type="ECO:0000256" key="3">
    <source>
        <dbReference type="ARBA" id="ARBA00022729"/>
    </source>
</evidence>
<evidence type="ECO:0000256" key="1">
    <source>
        <dbReference type="ARBA" id="ARBA00010062"/>
    </source>
</evidence>
<feature type="chain" id="PRO_5046670029" evidence="5">
    <location>
        <begin position="25"/>
        <end position="366"/>
    </location>
</feature>
<reference evidence="7 8" key="1">
    <citation type="submission" date="2024-01" db="EMBL/GenBank/DDBJ databases">
        <title>Multi-omics insights into the function and evolution of sodium benzoate biodegradation pathways in Benzoatithermus flavus gen. nov., sp. nov. from hot spring.</title>
        <authorList>
            <person name="Hu C.-J."/>
            <person name="Li W.-J."/>
        </authorList>
    </citation>
    <scope>NUCLEOTIDE SEQUENCE [LARGE SCALE GENOMIC DNA]</scope>
    <source>
        <strain evidence="7 8">SYSU G07066</strain>
    </source>
</reference>
<protein>
    <submittedName>
        <fullName evidence="7">Branched-chain amino acid ABC transporter substrate-binding protein</fullName>
    </submittedName>
</protein>
<dbReference type="InterPro" id="IPR028081">
    <property type="entry name" value="Leu-bd"/>
</dbReference>
<sequence>MRRVTSLLLGASALVLLGGTAARADITIAVAGPLTGQYAVFGEQMKRGAELAVKDINAAGGINGEKLVLETGDDACDPKQAVAVANQFVNKGVKFVAGHFCSGSSIPASKVYNEEGILQITPASTNPTLTEQGFGNVFRTCGRDDVQGQYAANYVVQHGIGKKIAILHDKSQYGKGLADEFKKGLNAKGVQEVMYEAITQGDKDFSALITKMKNAGVDLIYLGGYHTEAGLITRQAREQGLNAKMMSGDALVDKQYWEITGPTGEGTLMTFAPDPRKSPAAEKVVAEFKATGYDPEGYTLYTYAAIQAYVDAVKKAGSTDVDAVAKALREGTYNTVLGPIAFDEKGDVKEPKYVMYQWSKGSYSEL</sequence>